<dbReference type="SUPFAM" id="SSF47781">
    <property type="entry name" value="RuvA domain 2-like"/>
    <property type="match status" value="1"/>
</dbReference>
<keyword evidence="3" id="KW-0540">Nuclease</keyword>
<feature type="compositionally biased region" description="Low complexity" evidence="10">
    <location>
        <begin position="682"/>
        <end position="696"/>
    </location>
</feature>
<keyword evidence="7" id="KW-0238">DNA-binding</keyword>
<evidence type="ECO:0000313" key="13">
    <source>
        <dbReference type="EMBL" id="KAE8263547.1"/>
    </source>
</evidence>
<dbReference type="GO" id="GO:0003697">
    <property type="term" value="F:single-stranded DNA binding"/>
    <property type="evidence" value="ECO:0007669"/>
    <property type="project" value="TreeGrafter"/>
</dbReference>
<feature type="region of interest" description="Disordered" evidence="10">
    <location>
        <begin position="1201"/>
        <end position="1221"/>
    </location>
</feature>
<gene>
    <name evidence="13" type="ORF">A4X03_0g1596</name>
    <name evidence="12" type="ORF">JKIAZH3_G1124</name>
</gene>
<evidence type="ECO:0000256" key="4">
    <source>
        <dbReference type="ARBA" id="ARBA00022759"/>
    </source>
</evidence>
<evidence type="ECO:0000256" key="8">
    <source>
        <dbReference type="ARBA" id="ARBA00023204"/>
    </source>
</evidence>
<feature type="compositionally biased region" description="Acidic residues" evidence="10">
    <location>
        <begin position="526"/>
        <end position="541"/>
    </location>
</feature>
<keyword evidence="15" id="KW-1185">Reference proteome</keyword>
<dbReference type="InterPro" id="IPR006166">
    <property type="entry name" value="ERCC4_domain"/>
</dbReference>
<feature type="region of interest" description="Disordered" evidence="10">
    <location>
        <begin position="73"/>
        <end position="94"/>
    </location>
</feature>
<dbReference type="GO" id="GO:0000712">
    <property type="term" value="P:resolution of meiotic recombination intermediates"/>
    <property type="evidence" value="ECO:0007669"/>
    <property type="project" value="TreeGrafter"/>
</dbReference>
<reference evidence="13" key="2">
    <citation type="journal article" date="2019" name="IMA Fungus">
        <title>Genome sequencing and comparison of five Tilletia species to identify candidate genes for the detection of regulated species infecting wheat.</title>
        <authorList>
            <person name="Nguyen H.D.T."/>
            <person name="Sultana T."/>
            <person name="Kesanakurti P."/>
            <person name="Hambleton S."/>
        </authorList>
    </citation>
    <scope>NUCLEOTIDE SEQUENCE</scope>
    <source>
        <strain evidence="13">DAOMC 238032</strain>
    </source>
</reference>
<evidence type="ECO:0000256" key="1">
    <source>
        <dbReference type="ARBA" id="ARBA00004123"/>
    </source>
</evidence>
<evidence type="ECO:0000259" key="11">
    <source>
        <dbReference type="SMART" id="SM00891"/>
    </source>
</evidence>
<dbReference type="Gene3D" id="1.10.150.20">
    <property type="entry name" value="5' to 3' exonuclease, C-terminal subdomain"/>
    <property type="match status" value="1"/>
</dbReference>
<evidence type="ECO:0000256" key="5">
    <source>
        <dbReference type="ARBA" id="ARBA00022763"/>
    </source>
</evidence>
<feature type="compositionally biased region" description="Gly residues" evidence="10">
    <location>
        <begin position="455"/>
        <end position="467"/>
    </location>
</feature>
<feature type="region of interest" description="Disordered" evidence="10">
    <location>
        <begin position="511"/>
        <end position="555"/>
    </location>
</feature>
<dbReference type="SUPFAM" id="SSF52980">
    <property type="entry name" value="Restriction endonuclease-like"/>
    <property type="match status" value="1"/>
</dbReference>
<dbReference type="FunFam" id="3.40.50.10130:FF:000002">
    <property type="entry name" value="DNA repair endonuclease XPF"/>
    <property type="match status" value="1"/>
</dbReference>
<feature type="compositionally biased region" description="Basic and acidic residues" evidence="10">
    <location>
        <begin position="697"/>
        <end position="710"/>
    </location>
</feature>
<sequence>MAANIRLTSATPSPADYAAAEAEAAAAAAASASGSSSSSALPTHFLSKSSLLPFHRFIIRTLIPGAVNAPLPTSKAATASKGKGKGKGKGKENDDIEASDNALVILARGLGLRRIVATVLKIYDGPHNLVILVNAQPEEEAALAEELTTLGVKRPGLRSVSHEMNAKTRQELYLSGGLLSVTSRILVVDMLNKRIPTHLITGIVVLHAEKVSPTSVEAFIVRIYRQENEDGFLKAFSDDAEHFALGLSPLQTVLRQLQIRKVDLWPRFHQSVVRDLGQRRPDVIELHQPLNRSMLEIQTAIMECLEATLGELKRSSATIEVDEFTVDNAIFRSFDIMVRRQLDPVWHRVGPKTKQLVSDLTTLRSLMNYLLTYDAVTFQSYLETLIASNTTTSSGALRQNPSPWLGLDAANTIFREAKARVYIGKVDEEEMAKRERRRKRRLERLQREIAQRSGIGNGTRQGLGGALRGNAESSVSRPTRTPTSANLEGEPDFDIDRLLELEEQDGADAIAVPSASDPPADSEMGGVDDAEEVEEEDEEKGPEDPTKPNWLPPRIEPVLDELPKWSLLKEVMEEIEAEIHFGTGEEAKADAAGQNNTILIMTSTDRTCAQIREFLGTMHEPDDHPERKNFTPGKKMMLRLFKNYFHWKGGLGRMSSNVKGTLPAVAQQSVGNGAGGGGSGGSSVSTTAAAAGASSTVDRRSEAMRRKDAAQRGGGGGGHTAKRRRQRGGAAVAAAGPGPAGMADADLRVASDERDSEAQRIDQFITDALKRADVDLGPEAEEANEAAFTNEEDDDEEEGMDGPADRIDEVEFDAFFGMLNMENLVVVRVYRGDEDDKALQELRPRFVIMYDADLAFIRRVEVYRTSSPGVGVRVYFLMYQNSVEEQRYLSSLRREKDAFEKLIKEKAGMALPLQADGKPVAGDANERLLRTINSRIAGGQRRATSERPRIVVDLREFRSSLPSMLHAAGILVVPCTLQVGDYILSKTMCVERKSIPDLMSSFNSGRLYTQCEMMSIHYQHPILLIEFEQDKSFSLQSMGEMKANVRSLSRTTKPSELDLQAKLVILTTAFPRLRIIWSSSPYATSDIFAELKQGYEEPVLEEVAAVGLAEANEGASGAEAGSRTLGTGGGTNESIFNLTPQDMLRSLPGITTKNYRYVMNQVRDLGELCAMSREEIQAVIGSEPGRVLYNFINRNMRHGHAAGADTGAGTGVAVAPGERRQ</sequence>
<evidence type="ECO:0000313" key="14">
    <source>
        <dbReference type="Proteomes" id="UP000077671"/>
    </source>
</evidence>
<protein>
    <recommendedName>
        <fullName evidence="11">ERCC4 domain-containing protein</fullName>
    </recommendedName>
</protein>
<organism evidence="13 14">
    <name type="scientific">Tilletia caries</name>
    <name type="common">wheat bunt fungus</name>
    <dbReference type="NCBI Taxonomy" id="13290"/>
    <lineage>
        <taxon>Eukaryota</taxon>
        <taxon>Fungi</taxon>
        <taxon>Dikarya</taxon>
        <taxon>Basidiomycota</taxon>
        <taxon>Ustilaginomycotina</taxon>
        <taxon>Exobasidiomycetes</taxon>
        <taxon>Tilletiales</taxon>
        <taxon>Tilletiaceae</taxon>
        <taxon>Tilletia</taxon>
    </lineage>
</organism>
<name>A0A177UJI9_9BASI</name>
<comment type="subcellular location">
    <subcellularLocation>
        <location evidence="1">Nucleus</location>
    </subcellularLocation>
</comment>
<dbReference type="PANTHER" id="PTHR10150">
    <property type="entry name" value="DNA REPAIR ENDONUCLEASE XPF"/>
    <property type="match status" value="1"/>
</dbReference>
<proteinExistence type="inferred from homology"/>
<dbReference type="CDD" id="cd20078">
    <property type="entry name" value="XPF_nuclease_XPF_euk"/>
    <property type="match status" value="1"/>
</dbReference>
<dbReference type="PANTHER" id="PTHR10150:SF0">
    <property type="entry name" value="DNA REPAIR ENDONUCLEASE XPF"/>
    <property type="match status" value="1"/>
</dbReference>
<evidence type="ECO:0000256" key="6">
    <source>
        <dbReference type="ARBA" id="ARBA00022801"/>
    </source>
</evidence>
<evidence type="ECO:0000256" key="7">
    <source>
        <dbReference type="ARBA" id="ARBA00023125"/>
    </source>
</evidence>
<dbReference type="InterPro" id="IPR010994">
    <property type="entry name" value="RuvA_2-like"/>
</dbReference>
<keyword evidence="6" id="KW-0378">Hydrolase</keyword>
<feature type="region of interest" description="Disordered" evidence="10">
    <location>
        <begin position="775"/>
        <end position="803"/>
    </location>
</feature>
<dbReference type="GO" id="GO:0000110">
    <property type="term" value="C:nucleotide-excision repair factor 1 complex"/>
    <property type="evidence" value="ECO:0007669"/>
    <property type="project" value="TreeGrafter"/>
</dbReference>
<dbReference type="GO" id="GO:0003684">
    <property type="term" value="F:damaged DNA binding"/>
    <property type="evidence" value="ECO:0007669"/>
    <property type="project" value="TreeGrafter"/>
</dbReference>
<dbReference type="Proteomes" id="UP000836402">
    <property type="component" value="Unassembled WGS sequence"/>
</dbReference>
<evidence type="ECO:0000256" key="3">
    <source>
        <dbReference type="ARBA" id="ARBA00022722"/>
    </source>
</evidence>
<reference evidence="12" key="3">
    <citation type="submission" date="2020-10" db="EMBL/GenBank/DDBJ databases">
        <authorList>
            <person name="Sedaghatjoo S."/>
        </authorList>
    </citation>
    <scope>NUCLEOTIDE SEQUENCE</scope>
    <source>
        <strain evidence="12">AZH3</strain>
    </source>
</reference>
<dbReference type="EMBL" id="CAJHJG010005924">
    <property type="protein sequence ID" value="CAD6953627.1"/>
    <property type="molecule type" value="Genomic_DNA"/>
</dbReference>
<reference evidence="13" key="1">
    <citation type="submission" date="2016-04" db="EMBL/GenBank/DDBJ databases">
        <authorList>
            <person name="Nguyen H.D."/>
            <person name="Kesanakurti P."/>
            <person name="Cullis J."/>
            <person name="Levesque C.A."/>
            <person name="Hambleton S."/>
        </authorList>
    </citation>
    <scope>NUCLEOTIDE SEQUENCE</scope>
    <source>
        <strain evidence="13">DAOMC 238032</strain>
    </source>
</reference>
<feature type="region of interest" description="Disordered" evidence="10">
    <location>
        <begin position="432"/>
        <end position="492"/>
    </location>
</feature>
<feature type="domain" description="ERCC4" evidence="11">
    <location>
        <begin position="949"/>
        <end position="1029"/>
    </location>
</feature>
<dbReference type="Pfam" id="PF02732">
    <property type="entry name" value="ERCC4"/>
    <property type="match status" value="1"/>
</dbReference>
<dbReference type="Proteomes" id="UP000077671">
    <property type="component" value="Unassembled WGS sequence"/>
</dbReference>
<dbReference type="InterPro" id="IPR011335">
    <property type="entry name" value="Restrct_endonuc-II-like"/>
</dbReference>
<dbReference type="GO" id="GO:0000014">
    <property type="term" value="F:single-stranded DNA endodeoxyribonuclease activity"/>
    <property type="evidence" value="ECO:0007669"/>
    <property type="project" value="TreeGrafter"/>
</dbReference>
<evidence type="ECO:0000313" key="12">
    <source>
        <dbReference type="EMBL" id="CAD6953627.1"/>
    </source>
</evidence>
<evidence type="ECO:0000256" key="9">
    <source>
        <dbReference type="ARBA" id="ARBA00023242"/>
    </source>
</evidence>
<dbReference type="GO" id="GO:0000724">
    <property type="term" value="P:double-strand break repair via homologous recombination"/>
    <property type="evidence" value="ECO:0007669"/>
    <property type="project" value="TreeGrafter"/>
</dbReference>
<dbReference type="InterPro" id="IPR047520">
    <property type="entry name" value="XPF_nuclease"/>
</dbReference>
<feature type="compositionally biased region" description="Acidic residues" evidence="10">
    <location>
        <begin position="776"/>
        <end position="800"/>
    </location>
</feature>
<evidence type="ECO:0000256" key="2">
    <source>
        <dbReference type="ARBA" id="ARBA00010015"/>
    </source>
</evidence>
<feature type="compositionally biased region" description="Low complexity" evidence="10">
    <location>
        <begin position="473"/>
        <end position="484"/>
    </location>
</feature>
<comment type="caution">
    <text evidence="13">The sequence shown here is derived from an EMBL/GenBank/DDBJ whole genome shotgun (WGS) entry which is preliminary data.</text>
</comment>
<dbReference type="AlphaFoldDB" id="A0A177UJI9"/>
<feature type="compositionally biased region" description="Low complexity" evidence="10">
    <location>
        <begin position="728"/>
        <end position="744"/>
    </location>
</feature>
<comment type="similarity">
    <text evidence="2">Belongs to the XPF family.</text>
</comment>
<dbReference type="Gene3D" id="3.40.50.10130">
    <property type="match status" value="1"/>
</dbReference>
<dbReference type="GO" id="GO:1901255">
    <property type="term" value="P:nucleotide-excision repair involved in interstrand cross-link repair"/>
    <property type="evidence" value="ECO:0007669"/>
    <property type="project" value="TreeGrafter"/>
</dbReference>
<evidence type="ECO:0000256" key="10">
    <source>
        <dbReference type="SAM" id="MobiDB-lite"/>
    </source>
</evidence>
<dbReference type="EMBL" id="LWDD02000133">
    <property type="protein sequence ID" value="KAE8263547.1"/>
    <property type="molecule type" value="Genomic_DNA"/>
</dbReference>
<keyword evidence="4" id="KW-0255">Endonuclease</keyword>
<accession>A0A177UJI9</accession>
<feature type="region of interest" description="Disordered" evidence="10">
    <location>
        <begin position="673"/>
        <end position="744"/>
    </location>
</feature>
<keyword evidence="5" id="KW-0227">DNA damage</keyword>
<keyword evidence="9" id="KW-0539">Nucleus</keyword>
<keyword evidence="8" id="KW-0234">DNA repair</keyword>
<dbReference type="SMART" id="SM00891">
    <property type="entry name" value="ERCC4"/>
    <property type="match status" value="1"/>
</dbReference>
<evidence type="ECO:0000313" key="15">
    <source>
        <dbReference type="Proteomes" id="UP000836402"/>
    </source>
</evidence>